<evidence type="ECO:0000313" key="6">
    <source>
        <dbReference type="Proteomes" id="UP000008141"/>
    </source>
</evidence>
<dbReference type="Gene3D" id="3.40.50.1100">
    <property type="match status" value="2"/>
</dbReference>
<evidence type="ECO:0000256" key="3">
    <source>
        <dbReference type="ARBA" id="ARBA00023239"/>
    </source>
</evidence>
<evidence type="ECO:0000256" key="1">
    <source>
        <dbReference type="ARBA" id="ARBA00001933"/>
    </source>
</evidence>
<dbReference type="GO" id="GO:0030170">
    <property type="term" value="F:pyridoxal phosphate binding"/>
    <property type="evidence" value="ECO:0007669"/>
    <property type="project" value="InterPro"/>
</dbReference>
<dbReference type="OrthoDB" id="4418812at2759"/>
<dbReference type="GO" id="GO:0006565">
    <property type="term" value="P:L-serine catabolic process"/>
    <property type="evidence" value="ECO:0007669"/>
    <property type="project" value="TreeGrafter"/>
</dbReference>
<dbReference type="Proteomes" id="UP000008141">
    <property type="component" value="Unassembled WGS sequence"/>
</dbReference>
<dbReference type="eggNOG" id="KOG1251">
    <property type="taxonomic scope" value="Eukaryota"/>
</dbReference>
<keyword evidence="3" id="KW-0456">Lyase</keyword>
<dbReference type="AlphaFoldDB" id="E1ZGW7"/>
<dbReference type="InterPro" id="IPR050147">
    <property type="entry name" value="Ser/Thr_Dehydratase"/>
</dbReference>
<protein>
    <recommendedName>
        <fullName evidence="4">Tryptophan synthase beta chain-like PALP domain-containing protein</fullName>
    </recommendedName>
</protein>
<feature type="domain" description="Tryptophan synthase beta chain-like PALP" evidence="4">
    <location>
        <begin position="68"/>
        <end position="362"/>
    </location>
</feature>
<dbReference type="InterPro" id="IPR000634">
    <property type="entry name" value="Ser/Thr_deHydtase_PyrdxlP-BS"/>
</dbReference>
<sequence length="392" mass="41149">MRVTPIRTSATGCRPALRVTASAETRILFQSRVKQAGWKAPREDLKGLHPIAREAWTSIHTIYSICFETPLLAAPWLADLADESTVHLKCETRQATGSFKARGAAHKLFSLTDEELQRGVVAASTGNHALAVLAAAKSASAQRGGIPVPVRIYLPRTVSAAKVERLHELGATLVTVGDDCVEAEAQARRDAAAERATYVSPYNDVQVAGGQGSIAVELLEQLPRGRLDTVFVPVGGGGLAAGIASVLKAADPAIRVVGCQPAASDVMRQSVAAGRVVEADWRPTLSEGTVGGLEAGAITLEPCSRFVDEWVVVSEREIANAVIDTVTHSGMQVEGATGVAVAAFQKLAPQMHGRHCVIIACGGNMSSSGMDAVYRVAGRARPGEMPREPAAA</sequence>
<evidence type="ECO:0000313" key="5">
    <source>
        <dbReference type="EMBL" id="EFN54823.1"/>
    </source>
</evidence>
<dbReference type="EMBL" id="GL433846">
    <property type="protein sequence ID" value="EFN54823.1"/>
    <property type="molecule type" value="Genomic_DNA"/>
</dbReference>
<reference evidence="5 6" key="1">
    <citation type="journal article" date="2010" name="Plant Cell">
        <title>The Chlorella variabilis NC64A genome reveals adaptation to photosymbiosis, coevolution with viruses, and cryptic sex.</title>
        <authorList>
            <person name="Blanc G."/>
            <person name="Duncan G."/>
            <person name="Agarkova I."/>
            <person name="Borodovsky M."/>
            <person name="Gurnon J."/>
            <person name="Kuo A."/>
            <person name="Lindquist E."/>
            <person name="Lucas S."/>
            <person name="Pangilinan J."/>
            <person name="Polle J."/>
            <person name="Salamov A."/>
            <person name="Terry A."/>
            <person name="Yamada T."/>
            <person name="Dunigan D.D."/>
            <person name="Grigoriev I.V."/>
            <person name="Claverie J.M."/>
            <person name="Van Etten J.L."/>
        </authorList>
    </citation>
    <scope>NUCLEOTIDE SEQUENCE [LARGE SCALE GENOMIC DNA]</scope>
    <source>
        <strain evidence="5 6">NC64A</strain>
    </source>
</reference>
<dbReference type="PROSITE" id="PS00165">
    <property type="entry name" value="DEHYDRATASE_SER_THR"/>
    <property type="match status" value="1"/>
</dbReference>
<dbReference type="GO" id="GO:0004794">
    <property type="term" value="F:threonine deaminase activity"/>
    <property type="evidence" value="ECO:0007669"/>
    <property type="project" value="TreeGrafter"/>
</dbReference>
<organism evidence="6">
    <name type="scientific">Chlorella variabilis</name>
    <name type="common">Green alga</name>
    <dbReference type="NCBI Taxonomy" id="554065"/>
    <lineage>
        <taxon>Eukaryota</taxon>
        <taxon>Viridiplantae</taxon>
        <taxon>Chlorophyta</taxon>
        <taxon>core chlorophytes</taxon>
        <taxon>Trebouxiophyceae</taxon>
        <taxon>Chlorellales</taxon>
        <taxon>Chlorellaceae</taxon>
        <taxon>Chlorella clade</taxon>
        <taxon>Chlorella</taxon>
    </lineage>
</organism>
<dbReference type="GO" id="GO:0006567">
    <property type="term" value="P:L-threonine catabolic process"/>
    <property type="evidence" value="ECO:0007669"/>
    <property type="project" value="TreeGrafter"/>
</dbReference>
<evidence type="ECO:0000256" key="2">
    <source>
        <dbReference type="ARBA" id="ARBA00022898"/>
    </source>
</evidence>
<comment type="cofactor">
    <cofactor evidence="1">
        <name>pyridoxal 5'-phosphate</name>
        <dbReference type="ChEBI" id="CHEBI:597326"/>
    </cofactor>
</comment>
<proteinExistence type="predicted"/>
<dbReference type="STRING" id="554065.E1ZGW7"/>
<accession>E1ZGW7</accession>
<dbReference type="InterPro" id="IPR001926">
    <property type="entry name" value="TrpB-like_PALP"/>
</dbReference>
<keyword evidence="2" id="KW-0663">Pyridoxal phosphate</keyword>
<keyword evidence="6" id="KW-1185">Reference proteome</keyword>
<name>E1ZGW7_CHLVA</name>
<dbReference type="PANTHER" id="PTHR48078:SF6">
    <property type="entry name" value="L-THREONINE DEHYDRATASE CATABOLIC TDCB"/>
    <property type="match status" value="1"/>
</dbReference>
<dbReference type="RefSeq" id="XP_005846925.1">
    <property type="nucleotide sequence ID" value="XM_005846863.1"/>
</dbReference>
<evidence type="ECO:0000259" key="4">
    <source>
        <dbReference type="Pfam" id="PF00291"/>
    </source>
</evidence>
<dbReference type="SUPFAM" id="SSF53686">
    <property type="entry name" value="Tryptophan synthase beta subunit-like PLP-dependent enzymes"/>
    <property type="match status" value="1"/>
</dbReference>
<dbReference type="GO" id="GO:0003941">
    <property type="term" value="F:L-serine ammonia-lyase activity"/>
    <property type="evidence" value="ECO:0007669"/>
    <property type="project" value="TreeGrafter"/>
</dbReference>
<dbReference type="PANTHER" id="PTHR48078">
    <property type="entry name" value="THREONINE DEHYDRATASE, MITOCHONDRIAL-RELATED"/>
    <property type="match status" value="1"/>
</dbReference>
<gene>
    <name evidence="5" type="ORF">CHLNCDRAFT_134834</name>
</gene>
<dbReference type="Pfam" id="PF00291">
    <property type="entry name" value="PALP"/>
    <property type="match status" value="1"/>
</dbReference>
<dbReference type="GO" id="GO:0009097">
    <property type="term" value="P:isoleucine biosynthetic process"/>
    <property type="evidence" value="ECO:0007669"/>
    <property type="project" value="TreeGrafter"/>
</dbReference>
<dbReference type="InterPro" id="IPR036052">
    <property type="entry name" value="TrpB-like_PALP_sf"/>
</dbReference>
<dbReference type="KEGG" id="cvr:CHLNCDRAFT_134834"/>
<dbReference type="InParanoid" id="E1ZGW7"/>
<dbReference type="GeneID" id="17354549"/>